<comment type="cofactor">
    <cofactor evidence="2">
        <name>Mg(2+)</name>
        <dbReference type="ChEBI" id="CHEBI:18420"/>
    </cofactor>
</comment>
<evidence type="ECO:0000256" key="9">
    <source>
        <dbReference type="RuleBase" id="RU003465"/>
    </source>
</evidence>
<comment type="cofactor">
    <cofactor evidence="1">
        <name>Mn(2+)</name>
        <dbReference type="ChEBI" id="CHEBI:29035"/>
    </cofactor>
</comment>
<evidence type="ECO:0000313" key="12">
    <source>
        <dbReference type="Proteomes" id="UP000887572"/>
    </source>
</evidence>
<evidence type="ECO:0000256" key="7">
    <source>
        <dbReference type="ARBA" id="ARBA00022912"/>
    </source>
</evidence>
<dbReference type="InterPro" id="IPR000222">
    <property type="entry name" value="PP2C_BS"/>
</dbReference>
<evidence type="ECO:0000256" key="10">
    <source>
        <dbReference type="SAM" id="MobiDB-lite"/>
    </source>
</evidence>
<dbReference type="InterPro" id="IPR001932">
    <property type="entry name" value="PPM-type_phosphatase-like_dom"/>
</dbReference>
<dbReference type="InterPro" id="IPR015655">
    <property type="entry name" value="PP2C"/>
</dbReference>
<dbReference type="PANTHER" id="PTHR13832:SF565">
    <property type="entry name" value="AT28366P-RELATED"/>
    <property type="match status" value="1"/>
</dbReference>
<feature type="region of interest" description="Disordered" evidence="10">
    <location>
        <begin position="310"/>
        <end position="393"/>
    </location>
</feature>
<evidence type="ECO:0000256" key="3">
    <source>
        <dbReference type="ARBA" id="ARBA00006702"/>
    </source>
</evidence>
<reference evidence="13" key="1">
    <citation type="submission" date="2022-11" db="UniProtKB">
        <authorList>
            <consortium name="WormBaseParasite"/>
        </authorList>
    </citation>
    <scope>IDENTIFICATION</scope>
</reference>
<dbReference type="AlphaFoldDB" id="A0A914HT27"/>
<sequence>MGQTLSEPITTKDNASCSNDRYTVGSSSMQGWRISMEDAHTQLLELSEDPTAAFFAVFDGHGGAQIAKYASQNLHSLIAQSNAFNEGRISDSLVEGFLGLDEEMMTNDGIREEMSGSTAVVVLIKDNFIYCANAGDSRAVASVSGRAVALSTDHKPCNEEESRRIFAAGGWVEFNRVNGNLALSRAFGDFSFKKNESKSAREQIVTACPEVEIQAITPEHEFVLLACDGIWDVMTNQDAVTFCRERLISGLVPEKICEELLEKCLAPDCELSGLGCDNMTAILVCLLQNYSLDDYLSQLRATAKSDELQQEAMERYSDAHQSSDSDEAVEDVFSTPSHSPRSSGPKEKTNSETNEPNPDRAVENATPPPVERVQSENSSSQRPQNDSAQQMDI</sequence>
<dbReference type="InterPro" id="IPR036457">
    <property type="entry name" value="PPM-type-like_dom_sf"/>
</dbReference>
<dbReference type="PANTHER" id="PTHR13832">
    <property type="entry name" value="PROTEIN PHOSPHATASE 2C"/>
    <property type="match status" value="1"/>
</dbReference>
<evidence type="ECO:0000259" key="11">
    <source>
        <dbReference type="PROSITE" id="PS51746"/>
    </source>
</evidence>
<dbReference type="SUPFAM" id="SSF81606">
    <property type="entry name" value="PP2C-like"/>
    <property type="match status" value="1"/>
</dbReference>
<evidence type="ECO:0000256" key="5">
    <source>
        <dbReference type="ARBA" id="ARBA00022723"/>
    </source>
</evidence>
<accession>A0A914HT27</accession>
<keyword evidence="6 9" id="KW-0378">Hydrolase</keyword>
<dbReference type="SMART" id="SM00332">
    <property type="entry name" value="PP2Cc"/>
    <property type="match status" value="1"/>
</dbReference>
<dbReference type="Pfam" id="PF00481">
    <property type="entry name" value="PP2C"/>
    <property type="match status" value="1"/>
</dbReference>
<keyword evidence="12" id="KW-1185">Reference proteome</keyword>
<dbReference type="GO" id="GO:0004722">
    <property type="term" value="F:protein serine/threonine phosphatase activity"/>
    <property type="evidence" value="ECO:0007669"/>
    <property type="project" value="UniProtKB-EC"/>
</dbReference>
<name>A0A914HT27_GLORO</name>
<dbReference type="WBParaSite" id="Gr19_v10_g4211.t1">
    <property type="protein sequence ID" value="Gr19_v10_g4211.t1"/>
    <property type="gene ID" value="Gr19_v10_g4211"/>
</dbReference>
<keyword evidence="5" id="KW-0479">Metal-binding</keyword>
<evidence type="ECO:0000256" key="8">
    <source>
        <dbReference type="ARBA" id="ARBA00023211"/>
    </source>
</evidence>
<dbReference type="PROSITE" id="PS51746">
    <property type="entry name" value="PPM_2"/>
    <property type="match status" value="1"/>
</dbReference>
<keyword evidence="7 9" id="KW-0904">Protein phosphatase</keyword>
<feature type="compositionally biased region" description="Basic and acidic residues" evidence="10">
    <location>
        <begin position="310"/>
        <end position="323"/>
    </location>
</feature>
<dbReference type="PROSITE" id="PS01032">
    <property type="entry name" value="PPM_1"/>
    <property type="match status" value="1"/>
</dbReference>
<dbReference type="FunFam" id="3.60.40.10:FF:000016">
    <property type="entry name" value="Protein phosphatase 2C"/>
    <property type="match status" value="1"/>
</dbReference>
<dbReference type="CDD" id="cd00143">
    <property type="entry name" value="PP2Cc"/>
    <property type="match status" value="1"/>
</dbReference>
<dbReference type="EC" id="3.1.3.16" evidence="4"/>
<dbReference type="Proteomes" id="UP000887572">
    <property type="component" value="Unplaced"/>
</dbReference>
<feature type="compositionally biased region" description="Polar residues" evidence="10">
    <location>
        <begin position="375"/>
        <end position="393"/>
    </location>
</feature>
<keyword evidence="8" id="KW-0464">Manganese</keyword>
<evidence type="ECO:0000313" key="13">
    <source>
        <dbReference type="WBParaSite" id="Gr19_v10_g4211.t1"/>
    </source>
</evidence>
<dbReference type="Gene3D" id="3.60.40.10">
    <property type="entry name" value="PPM-type phosphatase domain"/>
    <property type="match status" value="1"/>
</dbReference>
<evidence type="ECO:0000256" key="4">
    <source>
        <dbReference type="ARBA" id="ARBA00013081"/>
    </source>
</evidence>
<dbReference type="GO" id="GO:0046872">
    <property type="term" value="F:metal ion binding"/>
    <property type="evidence" value="ECO:0007669"/>
    <property type="project" value="UniProtKB-KW"/>
</dbReference>
<comment type="similarity">
    <text evidence="3 9">Belongs to the PP2C family.</text>
</comment>
<evidence type="ECO:0000256" key="2">
    <source>
        <dbReference type="ARBA" id="ARBA00001946"/>
    </source>
</evidence>
<protein>
    <recommendedName>
        <fullName evidence="4">protein-serine/threonine phosphatase</fullName>
        <ecNumber evidence="4">3.1.3.16</ecNumber>
    </recommendedName>
</protein>
<feature type="domain" description="PPM-type phosphatase" evidence="11">
    <location>
        <begin position="23"/>
        <end position="286"/>
    </location>
</feature>
<evidence type="ECO:0000256" key="6">
    <source>
        <dbReference type="ARBA" id="ARBA00022801"/>
    </source>
</evidence>
<proteinExistence type="inferred from homology"/>
<organism evidence="12 13">
    <name type="scientific">Globodera rostochiensis</name>
    <name type="common">Golden nematode worm</name>
    <name type="synonym">Heterodera rostochiensis</name>
    <dbReference type="NCBI Taxonomy" id="31243"/>
    <lineage>
        <taxon>Eukaryota</taxon>
        <taxon>Metazoa</taxon>
        <taxon>Ecdysozoa</taxon>
        <taxon>Nematoda</taxon>
        <taxon>Chromadorea</taxon>
        <taxon>Rhabditida</taxon>
        <taxon>Tylenchina</taxon>
        <taxon>Tylenchomorpha</taxon>
        <taxon>Tylenchoidea</taxon>
        <taxon>Heteroderidae</taxon>
        <taxon>Heteroderinae</taxon>
        <taxon>Globodera</taxon>
    </lineage>
</organism>
<evidence type="ECO:0000256" key="1">
    <source>
        <dbReference type="ARBA" id="ARBA00001936"/>
    </source>
</evidence>